<dbReference type="SUPFAM" id="SSF49785">
    <property type="entry name" value="Galactose-binding domain-like"/>
    <property type="match status" value="1"/>
</dbReference>
<dbReference type="InterPro" id="IPR032287">
    <property type="entry name" value="DUF4838"/>
</dbReference>
<dbReference type="PANTHER" id="PTHR47406">
    <property type="entry name" value="COAGULATION FACTOR 5/8 TYPE, C-TERMINAL"/>
    <property type="match status" value="1"/>
</dbReference>
<keyword evidence="1" id="KW-0378">Hydrolase</keyword>
<protein>
    <submittedName>
        <fullName evidence="3">DUF4838 domain-containing protein</fullName>
    </submittedName>
</protein>
<dbReference type="Gene3D" id="2.60.120.260">
    <property type="entry name" value="Galactose-binding domain-like"/>
    <property type="match status" value="1"/>
</dbReference>
<dbReference type="AlphaFoldDB" id="A0A926JRP6"/>
<dbReference type="Pfam" id="PF00754">
    <property type="entry name" value="F5_F8_type_C"/>
    <property type="match status" value="1"/>
</dbReference>
<dbReference type="EMBL" id="JACVDC010000019">
    <property type="protein sequence ID" value="MBC9796047.1"/>
    <property type="molecule type" value="Genomic_DNA"/>
</dbReference>
<evidence type="ECO:0000259" key="2">
    <source>
        <dbReference type="Pfam" id="PF00754"/>
    </source>
</evidence>
<keyword evidence="4" id="KW-1185">Reference proteome</keyword>
<dbReference type="GO" id="GO:0005975">
    <property type="term" value="P:carbohydrate metabolic process"/>
    <property type="evidence" value="ECO:0007669"/>
    <property type="project" value="UniProtKB-ARBA"/>
</dbReference>
<evidence type="ECO:0000313" key="3">
    <source>
        <dbReference type="EMBL" id="MBC9796047.1"/>
    </source>
</evidence>
<dbReference type="Pfam" id="PF16126">
    <property type="entry name" value="DUF4838"/>
    <property type="match status" value="1"/>
</dbReference>
<gene>
    <name evidence="3" type="ORF">IBL28_08725</name>
</gene>
<reference evidence="3 4" key="1">
    <citation type="submission" date="2020-09" db="EMBL/GenBank/DDBJ databases">
        <title>Sinomicrobium weinanense sp. nov., a halophilic bacteria isolated from saline-alkali soil.</title>
        <authorList>
            <person name="Wu P."/>
            <person name="Ren H."/>
            <person name="Mei Y."/>
            <person name="Liang Y."/>
            <person name="Chen Z."/>
        </authorList>
    </citation>
    <scope>NUCLEOTIDE SEQUENCE [LARGE SCALE GENOMIC DNA]</scope>
    <source>
        <strain evidence="3 4">FJxs</strain>
    </source>
</reference>
<comment type="caution">
    <text evidence="3">The sequence shown here is derived from an EMBL/GenBank/DDBJ whole genome shotgun (WGS) entry which is preliminary data.</text>
</comment>
<dbReference type="InterPro" id="IPR000421">
    <property type="entry name" value="FA58C"/>
</dbReference>
<feature type="domain" description="F5/8 type C" evidence="2">
    <location>
        <begin position="608"/>
        <end position="701"/>
    </location>
</feature>
<dbReference type="InterPro" id="IPR008979">
    <property type="entry name" value="Galactose-bd-like_sf"/>
</dbReference>
<dbReference type="InterPro" id="IPR029018">
    <property type="entry name" value="Hex-like_dom2"/>
</dbReference>
<dbReference type="Proteomes" id="UP000653730">
    <property type="component" value="Unassembled WGS sequence"/>
</dbReference>
<evidence type="ECO:0000256" key="1">
    <source>
        <dbReference type="ARBA" id="ARBA00022801"/>
    </source>
</evidence>
<proteinExistence type="predicted"/>
<dbReference type="SUPFAM" id="SSF55545">
    <property type="entry name" value="beta-N-acetylhexosaminidase-like domain"/>
    <property type="match status" value="1"/>
</dbReference>
<sequence length="727" mass="83419">MVLAENGRSAYTILIPENPSKLEKRSAEVLQDYFYRVTGVSLVVQKERETGRSRVISIGNTGFAGETELKKPRQESFRITAKAGDLVIKGGSGQGLLYGVYTLVEKFLGCRKWYAGEPPYVPERKRLTIPADTEVEEAPAFVFREVYFPGSWDDEYLAWHKLHRFTDLWGIWGHSFEKLVPSSAYFKDHPEYYALVNGERKPVQLCLSNEDVLEITVNRLKKTMEQKPYAIYWSVSPNDDIGYCECDRCRAVDEHEGGPQGSLIRFVNRVARRFPDKIFTTLAYTYSARPPLHTAPADNVYIMLSSIDAYRTEALSVERSAAGFRNNLRGWKQKTGHIMVWDYYTQFTNYLAPFPDIPTLEPNVQYLSDQEVKGVFAQGSGSTYSDMAELKGYLLAKLLWNPGADVDKLTRDFLKGYYGQAAPLVEKYLAEIRADIVKDKVNLSIYGNPVNDHNTYLSPEKIDRYSTLMNRAEAAVEGDSARQARVRRLRLTHEYTVLQQARLYGLEKHGIFEHKNGRWKVRDGFPERVGRFVKDCEEAGVEVLSEGGRSPGEYKKEWAAIFKEGVRPNLARGGEITEIKYPPAEEYPAKERRTLTDGVPGYDDFSYNWLCFYGVPMEVVVDLKKTKKVRSVEMNFLEDPRHWIFRPETVTISVSQDGKTYRDIKILKNESPEENYSIRMLPHTFSLPKEMPVRFIKIKAVPPASLPAWRHHNRKKPMIACDEVWVE</sequence>
<name>A0A926JRP6_9FLAO</name>
<accession>A0A926JRP6</accession>
<dbReference type="PANTHER" id="PTHR47406:SF2">
    <property type="entry name" value="ALPHA GLUCURONIDASE N-TERMINAL DOMAIN-CONTAINING PROTEIN"/>
    <property type="match status" value="1"/>
</dbReference>
<evidence type="ECO:0000313" key="4">
    <source>
        <dbReference type="Proteomes" id="UP000653730"/>
    </source>
</evidence>
<dbReference type="GO" id="GO:0016798">
    <property type="term" value="F:hydrolase activity, acting on glycosyl bonds"/>
    <property type="evidence" value="ECO:0007669"/>
    <property type="project" value="UniProtKB-KW"/>
</dbReference>
<dbReference type="Gene3D" id="3.30.379.10">
    <property type="entry name" value="Chitobiase/beta-hexosaminidase domain 2-like"/>
    <property type="match status" value="1"/>
</dbReference>
<organism evidence="3 4">
    <name type="scientific">Sinomicrobium weinanense</name>
    <dbReference type="NCBI Taxonomy" id="2842200"/>
    <lineage>
        <taxon>Bacteria</taxon>
        <taxon>Pseudomonadati</taxon>
        <taxon>Bacteroidota</taxon>
        <taxon>Flavobacteriia</taxon>
        <taxon>Flavobacteriales</taxon>
        <taxon>Flavobacteriaceae</taxon>
        <taxon>Sinomicrobium</taxon>
    </lineage>
</organism>
<dbReference type="RefSeq" id="WP_187965194.1">
    <property type="nucleotide sequence ID" value="NZ_JACVDC010000019.1"/>
</dbReference>